<evidence type="ECO:0000256" key="6">
    <source>
        <dbReference type="ARBA" id="ARBA00023077"/>
    </source>
</evidence>
<dbReference type="PANTHER" id="PTHR47234:SF3">
    <property type="entry name" value="SECRETIN_TONB SHORT N-TERMINAL DOMAIN-CONTAINING PROTEIN"/>
    <property type="match status" value="1"/>
</dbReference>
<feature type="domain" description="TonB-dependent receptor-like beta-barrel" evidence="13">
    <location>
        <begin position="329"/>
        <end position="778"/>
    </location>
</feature>
<keyword evidence="4 10" id="KW-1134">Transmembrane beta strand</keyword>
<dbReference type="Gene3D" id="2.170.130.10">
    <property type="entry name" value="TonB-dependent receptor, plug domain"/>
    <property type="match status" value="1"/>
</dbReference>
<dbReference type="SUPFAM" id="SSF56935">
    <property type="entry name" value="Porins"/>
    <property type="match status" value="1"/>
</dbReference>
<dbReference type="Gene3D" id="2.40.170.20">
    <property type="entry name" value="TonB-dependent receptor, beta-barrel domain"/>
    <property type="match status" value="1"/>
</dbReference>
<dbReference type="GO" id="GO:0009279">
    <property type="term" value="C:cell outer membrane"/>
    <property type="evidence" value="ECO:0007669"/>
    <property type="project" value="UniProtKB-SubCell"/>
</dbReference>
<dbReference type="Proteomes" id="UP000005019">
    <property type="component" value="Unassembled WGS sequence"/>
</dbReference>
<sequence length="826" mass="88094">MIDLPRFRLARVSALVAGVLASLGGQAMAQDSGTDAASAGPLDAVVVTGTRRSNTTQLQSSAPVDVLTGKDLEATGAADLSRALISLSPSASFPSTPNGSFASSIPAGASLRGLSSDQVLVLINGKRRHVGANFTRQALAGGRGSAAVDLSLIPVAAIERVEILRDGAAAQYGSDAIAGVINIVLKGRDSGGAIGYRYGEYANRNGGEQHTLSGWKGISLANDGFLTLSFDAGVRDFANNTNPDERLAANHPYKDWKFGAPRVNDQFNLLANAEVPVNAELSLYAFATVSHRESIGEGFYESNTTNSALVRSAAFQSRYPFGRIPVTVYELDDAALNVGARFGDKELGRFDLHANIGQNTVKSVDKNGLNPSWGPNSPSTYDTGERTHTQANLGLDYVRDLPVSAFAGPLTLSAGLAYRWEEYDLTAGDPIAYTRGPFYQVGAPGVAVPGIYSGITDQDARTISRNVWGGFVGLEANVTEKLNLGLALRSEHYSDFGGTTTGKGSARYDFTPEFAVRSTYSTGYRAPSIVQLGYSAFSVQTANIGGVFTDVQQRTLLPGSPIAELLGGKALKPEESENVSLGFVWRPTANASATFDAYQIDIRNRVLLSENLSTTTIPALGPILAPFGINNAAFFTNVLDTRTRGFELSGKYRLDLVSRGRLDLSAGFAAADTEITKARNVVTPNGTVIPSDRIVGRNTRGLVEDITPNTKFTLGANWRIAQWEVTSAARRYGKWTNRATDARDDQTFDPQWLFDLDVAYHFSGPLKGLKASVGAINLFDSYPDKTRRLLNSSGALASVGGVTKYSFNAPEGGLGAFYYTSLNYSF</sequence>
<name>F5R9R2_METUF</name>
<dbReference type="CDD" id="cd01347">
    <property type="entry name" value="ligand_gated_channel"/>
    <property type="match status" value="1"/>
</dbReference>
<evidence type="ECO:0000256" key="5">
    <source>
        <dbReference type="ARBA" id="ARBA00022692"/>
    </source>
</evidence>
<dbReference type="AlphaFoldDB" id="F5R9R2"/>
<dbReference type="Pfam" id="PF00593">
    <property type="entry name" value="TonB_dep_Rec_b-barrel"/>
    <property type="match status" value="1"/>
</dbReference>
<feature type="signal peptide" evidence="12">
    <location>
        <begin position="1"/>
        <end position="29"/>
    </location>
</feature>
<comment type="subcellular location">
    <subcellularLocation>
        <location evidence="1 10">Cell outer membrane</location>
        <topology evidence="1 10">Multi-pass membrane protein</topology>
    </subcellularLocation>
</comment>
<dbReference type="InterPro" id="IPR012910">
    <property type="entry name" value="Plug_dom"/>
</dbReference>
<evidence type="ECO:0000256" key="3">
    <source>
        <dbReference type="ARBA" id="ARBA00022448"/>
    </source>
</evidence>
<evidence type="ECO:0000259" key="14">
    <source>
        <dbReference type="Pfam" id="PF07715"/>
    </source>
</evidence>
<dbReference type="InterPro" id="IPR039426">
    <property type="entry name" value="TonB-dep_rcpt-like"/>
</dbReference>
<evidence type="ECO:0000256" key="2">
    <source>
        <dbReference type="ARBA" id="ARBA00009810"/>
    </source>
</evidence>
<evidence type="ECO:0000256" key="1">
    <source>
        <dbReference type="ARBA" id="ARBA00004571"/>
    </source>
</evidence>
<dbReference type="InterPro" id="IPR000531">
    <property type="entry name" value="Beta-barrel_TonB"/>
</dbReference>
<evidence type="ECO:0000256" key="11">
    <source>
        <dbReference type="RuleBase" id="RU003357"/>
    </source>
</evidence>
<keyword evidence="7 10" id="KW-0472">Membrane</keyword>
<dbReference type="OrthoDB" id="8530571at2"/>
<feature type="domain" description="TonB-dependent receptor plug" evidence="14">
    <location>
        <begin position="58"/>
        <end position="180"/>
    </location>
</feature>
<evidence type="ECO:0000256" key="7">
    <source>
        <dbReference type="ARBA" id="ARBA00023136"/>
    </source>
</evidence>
<accession>F5R9R2</accession>
<organism evidence="15 16">
    <name type="scientific">Methyloversatilis universalis (strain ATCC BAA-1314 / DSM 25237 / JCM 13912 / CCUG 52030 / FAM5)</name>
    <dbReference type="NCBI Taxonomy" id="1000565"/>
    <lineage>
        <taxon>Bacteria</taxon>
        <taxon>Pseudomonadati</taxon>
        <taxon>Pseudomonadota</taxon>
        <taxon>Betaproteobacteria</taxon>
        <taxon>Nitrosomonadales</taxon>
        <taxon>Sterolibacteriaceae</taxon>
        <taxon>Methyloversatilis</taxon>
    </lineage>
</organism>
<evidence type="ECO:0000256" key="4">
    <source>
        <dbReference type="ARBA" id="ARBA00022452"/>
    </source>
</evidence>
<dbReference type="RefSeq" id="WP_008059414.1">
    <property type="nucleotide sequence ID" value="NZ_AFHG01000031.1"/>
</dbReference>
<evidence type="ECO:0000256" key="9">
    <source>
        <dbReference type="ARBA" id="ARBA00023237"/>
    </source>
</evidence>
<dbReference type="Pfam" id="PF07715">
    <property type="entry name" value="Plug"/>
    <property type="match status" value="1"/>
</dbReference>
<feature type="chain" id="PRO_5003331333" evidence="12">
    <location>
        <begin position="30"/>
        <end position="826"/>
    </location>
</feature>
<dbReference type="InterPro" id="IPR037066">
    <property type="entry name" value="Plug_dom_sf"/>
</dbReference>
<evidence type="ECO:0000256" key="12">
    <source>
        <dbReference type="SAM" id="SignalP"/>
    </source>
</evidence>
<protein>
    <submittedName>
        <fullName evidence="15">TonB-dependent siderophore receptor</fullName>
    </submittedName>
</protein>
<gene>
    <name evidence="15" type="ORF">METUNv1_00983</name>
</gene>
<dbReference type="eggNOG" id="COG4771">
    <property type="taxonomic scope" value="Bacteria"/>
</dbReference>
<keyword evidence="6 11" id="KW-0798">TonB box</keyword>
<keyword evidence="12" id="KW-0732">Signal</keyword>
<reference evidence="15 16" key="1">
    <citation type="journal article" date="2011" name="J. Bacteriol.">
        <title>Genome sequence of Methyloversatilis universalis FAM5T, a methylotrophic representative of the order Rhodocyclales.</title>
        <authorList>
            <person name="Kittichotirat W."/>
            <person name="Good N.M."/>
            <person name="Hall R."/>
            <person name="Bringel F."/>
            <person name="Lajus A."/>
            <person name="Medigue C."/>
            <person name="Smalley N.E."/>
            <person name="Beck D."/>
            <person name="Bumgarner R."/>
            <person name="Vuilleumier S."/>
            <person name="Kalyuzhnaya M.G."/>
        </authorList>
    </citation>
    <scope>NUCLEOTIDE SEQUENCE [LARGE SCALE GENOMIC DNA]</scope>
    <source>
        <strain evidence="16">ATCC BAA-1314 / JCM 13912 / FAM5</strain>
    </source>
</reference>
<keyword evidence="16" id="KW-1185">Reference proteome</keyword>
<comment type="caution">
    <text evidence="15">The sequence shown here is derived from an EMBL/GenBank/DDBJ whole genome shotgun (WGS) entry which is preliminary data.</text>
</comment>
<dbReference type="PANTHER" id="PTHR47234">
    <property type="match status" value="1"/>
</dbReference>
<evidence type="ECO:0000313" key="16">
    <source>
        <dbReference type="Proteomes" id="UP000005019"/>
    </source>
</evidence>
<keyword evidence="8 15" id="KW-0675">Receptor</keyword>
<keyword evidence="5 10" id="KW-0812">Transmembrane</keyword>
<keyword evidence="9 10" id="KW-0998">Cell outer membrane</keyword>
<dbReference type="PROSITE" id="PS52016">
    <property type="entry name" value="TONB_DEPENDENT_REC_3"/>
    <property type="match status" value="1"/>
</dbReference>
<dbReference type="STRING" id="1000565.METUNv1_00983"/>
<proteinExistence type="inferred from homology"/>
<evidence type="ECO:0000313" key="15">
    <source>
        <dbReference type="EMBL" id="EGK72744.1"/>
    </source>
</evidence>
<dbReference type="EMBL" id="AFHG01000031">
    <property type="protein sequence ID" value="EGK72744.1"/>
    <property type="molecule type" value="Genomic_DNA"/>
</dbReference>
<evidence type="ECO:0000259" key="13">
    <source>
        <dbReference type="Pfam" id="PF00593"/>
    </source>
</evidence>
<comment type="similarity">
    <text evidence="2 10 11">Belongs to the TonB-dependent receptor family.</text>
</comment>
<evidence type="ECO:0000256" key="8">
    <source>
        <dbReference type="ARBA" id="ARBA00023170"/>
    </source>
</evidence>
<dbReference type="InterPro" id="IPR036942">
    <property type="entry name" value="Beta-barrel_TonB_sf"/>
</dbReference>
<evidence type="ECO:0000256" key="10">
    <source>
        <dbReference type="PROSITE-ProRule" id="PRU01360"/>
    </source>
</evidence>
<keyword evidence="3 10" id="KW-0813">Transport</keyword>